<protein>
    <submittedName>
        <fullName evidence="3">Uncharacterized protein</fullName>
    </submittedName>
</protein>
<feature type="chain" id="PRO_5047110604" evidence="2">
    <location>
        <begin position="30"/>
        <end position="121"/>
    </location>
</feature>
<dbReference type="Proteomes" id="UP001629214">
    <property type="component" value="Unassembled WGS sequence"/>
</dbReference>
<dbReference type="EMBL" id="JAQQFR010000007">
    <property type="protein sequence ID" value="MFL9879179.1"/>
    <property type="molecule type" value="Genomic_DNA"/>
</dbReference>
<reference evidence="3 4" key="1">
    <citation type="journal article" date="2024" name="Chem. Sci.">
        <title>Discovery of megapolipeptins by genome mining of a Burkholderiales bacteria collection.</title>
        <authorList>
            <person name="Paulo B.S."/>
            <person name="Recchia M.J.J."/>
            <person name="Lee S."/>
            <person name="Fergusson C.H."/>
            <person name="Romanowski S.B."/>
            <person name="Hernandez A."/>
            <person name="Krull N."/>
            <person name="Liu D.Y."/>
            <person name="Cavanagh H."/>
            <person name="Bos A."/>
            <person name="Gray C.A."/>
            <person name="Murphy B.T."/>
            <person name="Linington R.G."/>
            <person name="Eustaquio A.S."/>
        </authorList>
    </citation>
    <scope>NUCLEOTIDE SEQUENCE [LARGE SCALE GENOMIC DNA]</scope>
    <source>
        <strain evidence="3 4">RL21-008-BIB-B</strain>
    </source>
</reference>
<name>A0ABW8ZBD3_9BURK</name>
<evidence type="ECO:0000313" key="4">
    <source>
        <dbReference type="Proteomes" id="UP001629214"/>
    </source>
</evidence>
<evidence type="ECO:0000313" key="3">
    <source>
        <dbReference type="EMBL" id="MFL9879179.1"/>
    </source>
</evidence>
<dbReference type="RefSeq" id="WP_408168177.1">
    <property type="nucleotide sequence ID" value="NZ_JAQQFR010000007.1"/>
</dbReference>
<feature type="region of interest" description="Disordered" evidence="1">
    <location>
        <begin position="102"/>
        <end position="121"/>
    </location>
</feature>
<keyword evidence="4" id="KW-1185">Reference proteome</keyword>
<proteinExistence type="predicted"/>
<gene>
    <name evidence="3" type="ORF">PQR63_12340</name>
</gene>
<comment type="caution">
    <text evidence="3">The sequence shown here is derived from an EMBL/GenBank/DDBJ whole genome shotgun (WGS) entry which is preliminary data.</text>
</comment>
<keyword evidence="2" id="KW-0732">Signal</keyword>
<feature type="signal peptide" evidence="2">
    <location>
        <begin position="1"/>
        <end position="29"/>
    </location>
</feature>
<sequence length="121" mass="12459">MKISTVVAARIKTCLLGLTMLACATSVSAQSLGSVVAAKQNPLPVYANPDAVAPSNTVAASNLPWPIKESKNDFFKVSVGGKDVWVDAMDVRADRQSVHRCSAMPGAKDTAGSPGAAGKNC</sequence>
<accession>A0ABW8ZBD3</accession>
<dbReference type="PROSITE" id="PS51257">
    <property type="entry name" value="PROKAR_LIPOPROTEIN"/>
    <property type="match status" value="1"/>
</dbReference>
<organism evidence="3 4">
    <name type="scientific">Herbaspirillum rhizosphaerae</name>
    <dbReference type="NCBI Taxonomy" id="346179"/>
    <lineage>
        <taxon>Bacteria</taxon>
        <taxon>Pseudomonadati</taxon>
        <taxon>Pseudomonadota</taxon>
        <taxon>Betaproteobacteria</taxon>
        <taxon>Burkholderiales</taxon>
        <taxon>Oxalobacteraceae</taxon>
        <taxon>Herbaspirillum</taxon>
    </lineage>
</organism>
<evidence type="ECO:0000256" key="1">
    <source>
        <dbReference type="SAM" id="MobiDB-lite"/>
    </source>
</evidence>
<evidence type="ECO:0000256" key="2">
    <source>
        <dbReference type="SAM" id="SignalP"/>
    </source>
</evidence>